<dbReference type="CDD" id="cd00067">
    <property type="entry name" value="GAL4"/>
    <property type="match status" value="1"/>
</dbReference>
<evidence type="ECO:0000256" key="3">
    <source>
        <dbReference type="ARBA" id="ARBA00023015"/>
    </source>
</evidence>
<dbReference type="InterPro" id="IPR001138">
    <property type="entry name" value="Zn2Cys6_DnaBD"/>
</dbReference>
<sequence length="558" mass="61644">MLKGKACMNCRRRKIKCDGDRPSCGQCARSNGAFEDCEYPGAGPTQTQILEERISHLRSRIRQLENTEDATDVALHHPYPGDSPPTFVCDATSAVPSGKNSPVSRPPSSSSSPSPVPKNGMGPAPVEEPPIDIMLGFVNVFYQYCARIGFFLNIERFHQSLILPLPIGHHARPTPSLLNAIYLWGSHLSPAPLDTFDEQGLLRNALHRLPKDLSSSHPQKIIHGIQAEILLSYYYLRHGKVLGGNYHANAAVSLSLSSGLHRILTLGDARTTSTPAGSPRPLTTPIDGTEQGERIDAFWAVLILNNYWIAIQESHCMFYDLQNMGIDTPWPMEGIEYELQLLPRVRSDTIKRFLESSTIDGFSVMALHAKSAVLLEQASVIRGSDPTEFDPTSNTEQPTHSDAFTRLDTLIEQFKSHLPLVDQMDVPQSATETLLVMKMMTHVATIRLHLPLSDKGNAQSRQKVLVAAQSIALLTHNMPPTSALRIDPIIGVLWTAACEVFVHELLKVDSVATGNNSQWSTLLHSILTQMNNFSAGNVLMKFLVNRVRKNHPSALTVW</sequence>
<dbReference type="SMART" id="SM00066">
    <property type="entry name" value="GAL4"/>
    <property type="match status" value="1"/>
</dbReference>
<keyword evidence="9" id="KW-1185">Reference proteome</keyword>
<gene>
    <name evidence="8" type="ORF">LshimejAT787_0904440</name>
</gene>
<dbReference type="CDD" id="cd12148">
    <property type="entry name" value="fungal_TF_MHR"/>
    <property type="match status" value="1"/>
</dbReference>
<keyword evidence="4" id="KW-0804">Transcription</keyword>
<evidence type="ECO:0000256" key="1">
    <source>
        <dbReference type="ARBA" id="ARBA00004123"/>
    </source>
</evidence>
<evidence type="ECO:0000259" key="7">
    <source>
        <dbReference type="PROSITE" id="PS50048"/>
    </source>
</evidence>
<dbReference type="AlphaFoldDB" id="A0A9P3UN53"/>
<dbReference type="GO" id="GO:0008270">
    <property type="term" value="F:zinc ion binding"/>
    <property type="evidence" value="ECO:0007669"/>
    <property type="project" value="InterPro"/>
</dbReference>
<dbReference type="Pfam" id="PF00172">
    <property type="entry name" value="Zn_clus"/>
    <property type="match status" value="1"/>
</dbReference>
<name>A0A9P3UN53_LYOSH</name>
<evidence type="ECO:0000256" key="6">
    <source>
        <dbReference type="SAM" id="MobiDB-lite"/>
    </source>
</evidence>
<dbReference type="PROSITE" id="PS50048">
    <property type="entry name" value="ZN2_CY6_FUNGAL_2"/>
    <property type="match status" value="1"/>
</dbReference>
<dbReference type="SUPFAM" id="SSF57701">
    <property type="entry name" value="Zn2/Cys6 DNA-binding domain"/>
    <property type="match status" value="1"/>
</dbReference>
<dbReference type="EMBL" id="BRPK01000009">
    <property type="protein sequence ID" value="GLB41229.1"/>
    <property type="molecule type" value="Genomic_DNA"/>
</dbReference>
<accession>A0A9P3UN53</accession>
<dbReference type="Proteomes" id="UP001063166">
    <property type="component" value="Unassembled WGS sequence"/>
</dbReference>
<proteinExistence type="predicted"/>
<feature type="region of interest" description="Disordered" evidence="6">
    <location>
        <begin position="90"/>
        <end position="124"/>
    </location>
</feature>
<keyword evidence="3" id="KW-0805">Transcription regulation</keyword>
<evidence type="ECO:0000256" key="5">
    <source>
        <dbReference type="ARBA" id="ARBA00023242"/>
    </source>
</evidence>
<dbReference type="Gene3D" id="4.10.240.10">
    <property type="entry name" value="Zn(2)-C6 fungal-type DNA-binding domain"/>
    <property type="match status" value="1"/>
</dbReference>
<keyword evidence="5" id="KW-0539">Nucleus</keyword>
<comment type="subcellular location">
    <subcellularLocation>
        <location evidence="1">Nucleus</location>
    </subcellularLocation>
</comment>
<dbReference type="GO" id="GO:0000981">
    <property type="term" value="F:DNA-binding transcription factor activity, RNA polymerase II-specific"/>
    <property type="evidence" value="ECO:0007669"/>
    <property type="project" value="InterPro"/>
</dbReference>
<dbReference type="InterPro" id="IPR050815">
    <property type="entry name" value="TF_fung"/>
</dbReference>
<protein>
    <recommendedName>
        <fullName evidence="7">Zn(2)-C6 fungal-type domain-containing protein</fullName>
    </recommendedName>
</protein>
<keyword evidence="2" id="KW-0479">Metal-binding</keyword>
<dbReference type="GO" id="GO:0005634">
    <property type="term" value="C:nucleus"/>
    <property type="evidence" value="ECO:0007669"/>
    <property type="project" value="UniProtKB-SubCell"/>
</dbReference>
<evidence type="ECO:0000256" key="2">
    <source>
        <dbReference type="ARBA" id="ARBA00022723"/>
    </source>
</evidence>
<dbReference type="PANTHER" id="PTHR47338">
    <property type="entry name" value="ZN(II)2CYS6 TRANSCRIPTION FACTOR (EUROFUNG)-RELATED"/>
    <property type="match status" value="1"/>
</dbReference>
<dbReference type="InterPro" id="IPR036864">
    <property type="entry name" value="Zn2-C6_fun-type_DNA-bd_sf"/>
</dbReference>
<comment type="caution">
    <text evidence="8">The sequence shown here is derived from an EMBL/GenBank/DDBJ whole genome shotgun (WGS) entry which is preliminary data.</text>
</comment>
<organism evidence="8 9">
    <name type="scientific">Lyophyllum shimeji</name>
    <name type="common">Hon-shimeji</name>
    <name type="synonym">Tricholoma shimeji</name>
    <dbReference type="NCBI Taxonomy" id="47721"/>
    <lineage>
        <taxon>Eukaryota</taxon>
        <taxon>Fungi</taxon>
        <taxon>Dikarya</taxon>
        <taxon>Basidiomycota</taxon>
        <taxon>Agaricomycotina</taxon>
        <taxon>Agaricomycetes</taxon>
        <taxon>Agaricomycetidae</taxon>
        <taxon>Agaricales</taxon>
        <taxon>Tricholomatineae</taxon>
        <taxon>Lyophyllaceae</taxon>
        <taxon>Lyophyllum</taxon>
    </lineage>
</organism>
<feature type="domain" description="Zn(2)-C6 fungal-type" evidence="7">
    <location>
        <begin position="6"/>
        <end position="39"/>
    </location>
</feature>
<evidence type="ECO:0000313" key="9">
    <source>
        <dbReference type="Proteomes" id="UP001063166"/>
    </source>
</evidence>
<feature type="compositionally biased region" description="Low complexity" evidence="6">
    <location>
        <begin position="101"/>
        <end position="113"/>
    </location>
</feature>
<evidence type="ECO:0000313" key="8">
    <source>
        <dbReference type="EMBL" id="GLB41229.1"/>
    </source>
</evidence>
<dbReference type="PANTHER" id="PTHR47338:SF29">
    <property type="entry name" value="ZN(2)-C6 FUNGAL-TYPE DOMAIN-CONTAINING PROTEIN"/>
    <property type="match status" value="1"/>
</dbReference>
<evidence type="ECO:0000256" key="4">
    <source>
        <dbReference type="ARBA" id="ARBA00023163"/>
    </source>
</evidence>
<reference evidence="8" key="1">
    <citation type="submission" date="2022-07" db="EMBL/GenBank/DDBJ databases">
        <title>The genome of Lyophyllum shimeji provides insight into the initial evolution of ectomycorrhizal fungal genome.</title>
        <authorList>
            <person name="Kobayashi Y."/>
            <person name="Shibata T."/>
            <person name="Hirakawa H."/>
            <person name="Shigenobu S."/>
            <person name="Nishiyama T."/>
            <person name="Yamada A."/>
            <person name="Hasebe M."/>
            <person name="Kawaguchi M."/>
        </authorList>
    </citation>
    <scope>NUCLEOTIDE SEQUENCE</scope>
    <source>
        <strain evidence="8">AT787</strain>
    </source>
</reference>
<dbReference type="OrthoDB" id="2309723at2759"/>